<gene>
    <name evidence="2" type="ORF">CONPUDRAFT_78343</name>
</gene>
<proteinExistence type="predicted"/>
<feature type="compositionally biased region" description="Basic and acidic residues" evidence="1">
    <location>
        <begin position="215"/>
        <end position="240"/>
    </location>
</feature>
<feature type="compositionally biased region" description="Basic and acidic residues" evidence="1">
    <location>
        <begin position="462"/>
        <end position="472"/>
    </location>
</feature>
<dbReference type="Proteomes" id="UP000053558">
    <property type="component" value="Unassembled WGS sequence"/>
</dbReference>
<reference evidence="3" key="1">
    <citation type="journal article" date="2012" name="Science">
        <title>The Paleozoic origin of enzymatic lignin decomposition reconstructed from 31 fungal genomes.</title>
        <authorList>
            <person name="Floudas D."/>
            <person name="Binder M."/>
            <person name="Riley R."/>
            <person name="Barry K."/>
            <person name="Blanchette R.A."/>
            <person name="Henrissat B."/>
            <person name="Martinez A.T."/>
            <person name="Otillar R."/>
            <person name="Spatafora J.W."/>
            <person name="Yadav J.S."/>
            <person name="Aerts A."/>
            <person name="Benoit I."/>
            <person name="Boyd A."/>
            <person name="Carlson A."/>
            <person name="Copeland A."/>
            <person name="Coutinho P.M."/>
            <person name="de Vries R.P."/>
            <person name="Ferreira P."/>
            <person name="Findley K."/>
            <person name="Foster B."/>
            <person name="Gaskell J."/>
            <person name="Glotzer D."/>
            <person name="Gorecki P."/>
            <person name="Heitman J."/>
            <person name="Hesse C."/>
            <person name="Hori C."/>
            <person name="Igarashi K."/>
            <person name="Jurgens J.A."/>
            <person name="Kallen N."/>
            <person name="Kersten P."/>
            <person name="Kohler A."/>
            <person name="Kuees U."/>
            <person name="Kumar T.K.A."/>
            <person name="Kuo A."/>
            <person name="LaButti K."/>
            <person name="Larrondo L.F."/>
            <person name="Lindquist E."/>
            <person name="Ling A."/>
            <person name="Lombard V."/>
            <person name="Lucas S."/>
            <person name="Lundell T."/>
            <person name="Martin R."/>
            <person name="McLaughlin D.J."/>
            <person name="Morgenstern I."/>
            <person name="Morin E."/>
            <person name="Murat C."/>
            <person name="Nagy L.G."/>
            <person name="Nolan M."/>
            <person name="Ohm R.A."/>
            <person name="Patyshakuliyeva A."/>
            <person name="Rokas A."/>
            <person name="Ruiz-Duenas F.J."/>
            <person name="Sabat G."/>
            <person name="Salamov A."/>
            <person name="Samejima M."/>
            <person name="Schmutz J."/>
            <person name="Slot J.C."/>
            <person name="St John F."/>
            <person name="Stenlid J."/>
            <person name="Sun H."/>
            <person name="Sun S."/>
            <person name="Syed K."/>
            <person name="Tsang A."/>
            <person name="Wiebenga A."/>
            <person name="Young D."/>
            <person name="Pisabarro A."/>
            <person name="Eastwood D.C."/>
            <person name="Martin F."/>
            <person name="Cullen D."/>
            <person name="Grigoriev I.V."/>
            <person name="Hibbett D.S."/>
        </authorList>
    </citation>
    <scope>NUCLEOTIDE SEQUENCE [LARGE SCALE GENOMIC DNA]</scope>
    <source>
        <strain evidence="3">RWD-64-598 SS2</strain>
    </source>
</reference>
<feature type="compositionally biased region" description="Pro residues" evidence="1">
    <location>
        <begin position="259"/>
        <end position="268"/>
    </location>
</feature>
<feature type="compositionally biased region" description="Low complexity" evidence="1">
    <location>
        <begin position="1"/>
        <end position="18"/>
    </location>
</feature>
<feature type="region of interest" description="Disordered" evidence="1">
    <location>
        <begin position="203"/>
        <end position="269"/>
    </location>
</feature>
<dbReference type="AlphaFoldDB" id="R7SG69"/>
<feature type="compositionally biased region" description="Acidic residues" evidence="1">
    <location>
        <begin position="441"/>
        <end position="461"/>
    </location>
</feature>
<evidence type="ECO:0000256" key="1">
    <source>
        <dbReference type="SAM" id="MobiDB-lite"/>
    </source>
</evidence>
<accession>R7SG69</accession>
<keyword evidence="3" id="KW-1185">Reference proteome</keyword>
<feature type="region of interest" description="Disordered" evidence="1">
    <location>
        <begin position="429"/>
        <end position="473"/>
    </location>
</feature>
<organism evidence="2 3">
    <name type="scientific">Coniophora puteana (strain RWD-64-598)</name>
    <name type="common">Brown rot fungus</name>
    <dbReference type="NCBI Taxonomy" id="741705"/>
    <lineage>
        <taxon>Eukaryota</taxon>
        <taxon>Fungi</taxon>
        <taxon>Dikarya</taxon>
        <taxon>Basidiomycota</taxon>
        <taxon>Agaricomycotina</taxon>
        <taxon>Agaricomycetes</taxon>
        <taxon>Agaricomycetidae</taxon>
        <taxon>Boletales</taxon>
        <taxon>Coniophorineae</taxon>
        <taxon>Coniophoraceae</taxon>
        <taxon>Coniophora</taxon>
    </lineage>
</organism>
<dbReference type="EMBL" id="JH711595">
    <property type="protein sequence ID" value="EIW74084.1"/>
    <property type="molecule type" value="Genomic_DNA"/>
</dbReference>
<dbReference type="KEGG" id="cput:CONPUDRAFT_78343"/>
<name>R7SG69_CONPW</name>
<feature type="region of interest" description="Disordered" evidence="1">
    <location>
        <begin position="1"/>
        <end position="24"/>
    </location>
</feature>
<sequence>MKPLQTTLTATAQRTSSTSPDPQSITVERRYFRFGFKASTALQRSPLAHRLESLPTSEDSVKHHVAYDIYTGPGAPPPPLGGPDDLYVNLSDALLHAKLVGGWTKWPGVTQPAKGFQELQNVLLSHPDFSGLDIPHTMRYLWCNPRRDMLGWFDESFIANNLTFLGKIWAMASASQRLHRRWQIKAWIENRAASARLQDALSDMDISNGNSNSSETDKDTTAGERHAGTNDDATRKHNAEIAHTPSTSRAPCNPYTQAPTPPQEPQPEPRITVETHYIFFGRRASAALCSSPPLADKIESTSAEHSCIVSYDLYTCLHSGAPDPALGCLGDVYINRSDNLMYAKLVDGWTKWTGITQPKKVLQAQQTVLIPHPELGVLPGGCFLWCNVHRDVLGWVEESFVARARKYLQKRYHKVSAYQRLNGQWMGQSGIAESDGRDGGDGGDGDNDGGDDDCNTADEDSKDAGKTTRTKAESSACQKKQYKKCIKKLELDLKQVLPSSWLIRCYDGTAQELACRQDNTIRVQEQELQSVRQLCADLTGAQHSATDLGGSSSLLSFHRRLSALQC</sequence>
<feature type="compositionally biased region" description="Polar residues" evidence="1">
    <location>
        <begin position="205"/>
        <end position="214"/>
    </location>
</feature>
<dbReference type="GeneID" id="19209743"/>
<dbReference type="RefSeq" id="XP_007775795.1">
    <property type="nucleotide sequence ID" value="XM_007777605.1"/>
</dbReference>
<evidence type="ECO:0000313" key="2">
    <source>
        <dbReference type="EMBL" id="EIW74084.1"/>
    </source>
</evidence>
<protein>
    <submittedName>
        <fullName evidence="2">Uncharacterized protein</fullName>
    </submittedName>
</protein>
<evidence type="ECO:0000313" key="3">
    <source>
        <dbReference type="Proteomes" id="UP000053558"/>
    </source>
</evidence>